<proteinExistence type="predicted"/>
<accession>A0A3B0RQR0</accession>
<sequence length="172" mass="19768">MTDQTTKKAPSRWVKITLIISLAFNFLIIGAVAAKFFQPHHNMTGKGPHGTLAQPNALHQAGRYLMWKLPRERRREMLQLVRMHRANMQGELNNLANARLALAKTIANQPGDTAEFDKKWTMVQEAETALFLKASLLTKDFIKSLTPDERKTYAKILQNPPRRKWFKNKQGF</sequence>
<evidence type="ECO:0000256" key="1">
    <source>
        <dbReference type="SAM" id="Phobius"/>
    </source>
</evidence>
<evidence type="ECO:0008006" key="3">
    <source>
        <dbReference type="Google" id="ProtNLM"/>
    </source>
</evidence>
<dbReference type="EMBL" id="UOEC01000129">
    <property type="protein sequence ID" value="VAV95700.1"/>
    <property type="molecule type" value="Genomic_DNA"/>
</dbReference>
<gene>
    <name evidence="2" type="ORF">MNBD_ALPHA08-276</name>
</gene>
<keyword evidence="1" id="KW-0812">Transmembrane</keyword>
<keyword evidence="1" id="KW-1133">Transmembrane helix</keyword>
<evidence type="ECO:0000313" key="2">
    <source>
        <dbReference type="EMBL" id="VAV95700.1"/>
    </source>
</evidence>
<dbReference type="AlphaFoldDB" id="A0A3B0RQR0"/>
<feature type="transmembrane region" description="Helical" evidence="1">
    <location>
        <begin position="16"/>
        <end position="37"/>
    </location>
</feature>
<reference evidence="2" key="1">
    <citation type="submission" date="2018-06" db="EMBL/GenBank/DDBJ databases">
        <authorList>
            <person name="Zhirakovskaya E."/>
        </authorList>
    </citation>
    <scope>NUCLEOTIDE SEQUENCE</scope>
</reference>
<keyword evidence="1" id="KW-0472">Membrane</keyword>
<organism evidence="2">
    <name type="scientific">hydrothermal vent metagenome</name>
    <dbReference type="NCBI Taxonomy" id="652676"/>
    <lineage>
        <taxon>unclassified sequences</taxon>
        <taxon>metagenomes</taxon>
        <taxon>ecological metagenomes</taxon>
    </lineage>
</organism>
<dbReference type="Pfam" id="PF13801">
    <property type="entry name" value="Metal_resist"/>
    <property type="match status" value="1"/>
</dbReference>
<name>A0A3B0RQR0_9ZZZZ</name>
<dbReference type="InterPro" id="IPR025961">
    <property type="entry name" value="Metal_resist"/>
</dbReference>
<protein>
    <recommendedName>
        <fullName evidence="3">Zinc resistance-associated protein</fullName>
    </recommendedName>
</protein>